<keyword evidence="2" id="KW-1185">Reference proteome</keyword>
<organism evidence="1 2">
    <name type="scientific">Nephila pilipes</name>
    <name type="common">Giant wood spider</name>
    <name type="synonym">Nephila maculata</name>
    <dbReference type="NCBI Taxonomy" id="299642"/>
    <lineage>
        <taxon>Eukaryota</taxon>
        <taxon>Metazoa</taxon>
        <taxon>Ecdysozoa</taxon>
        <taxon>Arthropoda</taxon>
        <taxon>Chelicerata</taxon>
        <taxon>Arachnida</taxon>
        <taxon>Araneae</taxon>
        <taxon>Araneomorphae</taxon>
        <taxon>Entelegynae</taxon>
        <taxon>Araneoidea</taxon>
        <taxon>Nephilidae</taxon>
        <taxon>Nephila</taxon>
    </lineage>
</organism>
<dbReference type="EMBL" id="BMAW01115345">
    <property type="protein sequence ID" value="GFT65793.1"/>
    <property type="molecule type" value="Genomic_DNA"/>
</dbReference>
<sequence length="98" mass="11217">MAQFLDYHDYCAEGFDPEDIVISGIAGRFPECDNVGELKESLYSKTDLVIFRGDRYEKGQTFDQIKKFVPLFDNIIRKLQKLNGFGEEMTGLDNPKVS</sequence>
<proteinExistence type="predicted"/>
<evidence type="ECO:0000313" key="2">
    <source>
        <dbReference type="Proteomes" id="UP000887013"/>
    </source>
</evidence>
<evidence type="ECO:0000313" key="1">
    <source>
        <dbReference type="EMBL" id="GFT65793.1"/>
    </source>
</evidence>
<dbReference type="OrthoDB" id="6434944at2759"/>
<dbReference type="AlphaFoldDB" id="A0A8X6U0I5"/>
<name>A0A8X6U0I5_NEPPI</name>
<gene>
    <name evidence="1" type="primary">NCL1_35164</name>
    <name evidence="1" type="ORF">NPIL_312771</name>
</gene>
<comment type="caution">
    <text evidence="1">The sequence shown here is derived from an EMBL/GenBank/DDBJ whole genome shotgun (WGS) entry which is preliminary data.</text>
</comment>
<accession>A0A8X6U0I5</accession>
<reference evidence="1" key="1">
    <citation type="submission" date="2020-08" db="EMBL/GenBank/DDBJ databases">
        <title>Multicomponent nature underlies the extraordinary mechanical properties of spider dragline silk.</title>
        <authorList>
            <person name="Kono N."/>
            <person name="Nakamura H."/>
            <person name="Mori M."/>
            <person name="Yoshida Y."/>
            <person name="Ohtoshi R."/>
            <person name="Malay A.D."/>
            <person name="Moran D.A.P."/>
            <person name="Tomita M."/>
            <person name="Numata K."/>
            <person name="Arakawa K."/>
        </authorList>
    </citation>
    <scope>NUCLEOTIDE SEQUENCE</scope>
</reference>
<dbReference type="Proteomes" id="UP000887013">
    <property type="component" value="Unassembled WGS sequence"/>
</dbReference>
<protein>
    <submittedName>
        <fullName evidence="1">Ketoacyl_synth_N domain-containing protein</fullName>
    </submittedName>
</protein>